<evidence type="ECO:0000313" key="2">
    <source>
        <dbReference type="EMBL" id="RFM26275.1"/>
    </source>
</evidence>
<gene>
    <name evidence="2" type="ORF">DXN05_20405</name>
</gene>
<sequence>MEITYRSDALPPVEQIIALYNSARLPRPVNNPERMQQMFAHSDIVITAWHDDVLVGVSRAITDWVWCCYLADLAVHEQYQKAGIGKQLIRLTREKASAQSMLLLLSVPDAMDYYPRAGFKKIENGFMMGRSV</sequence>
<dbReference type="InterPro" id="IPR000182">
    <property type="entry name" value="GNAT_dom"/>
</dbReference>
<dbReference type="PANTHER" id="PTHR43233:SF1">
    <property type="entry name" value="FAMILY N-ACETYLTRANSFERASE, PUTATIVE (AFU_ORTHOLOGUE AFUA_6G03350)-RELATED"/>
    <property type="match status" value="1"/>
</dbReference>
<dbReference type="InterPro" id="IPR053144">
    <property type="entry name" value="Acetyltransferase_Butenolide"/>
</dbReference>
<dbReference type="Gene3D" id="3.40.630.30">
    <property type="match status" value="1"/>
</dbReference>
<comment type="caution">
    <text evidence="2">The sequence shown here is derived from an EMBL/GenBank/DDBJ whole genome shotgun (WGS) entry which is preliminary data.</text>
</comment>
<dbReference type="GO" id="GO:0016747">
    <property type="term" value="F:acyltransferase activity, transferring groups other than amino-acyl groups"/>
    <property type="evidence" value="ECO:0007669"/>
    <property type="project" value="InterPro"/>
</dbReference>
<evidence type="ECO:0000313" key="3">
    <source>
        <dbReference type="Proteomes" id="UP000261284"/>
    </source>
</evidence>
<feature type="domain" description="N-acetyltransferase" evidence="1">
    <location>
        <begin position="3"/>
        <end position="132"/>
    </location>
</feature>
<organism evidence="2 3">
    <name type="scientific">Deminuibacter soli</name>
    <dbReference type="NCBI Taxonomy" id="2291815"/>
    <lineage>
        <taxon>Bacteria</taxon>
        <taxon>Pseudomonadati</taxon>
        <taxon>Bacteroidota</taxon>
        <taxon>Chitinophagia</taxon>
        <taxon>Chitinophagales</taxon>
        <taxon>Chitinophagaceae</taxon>
        <taxon>Deminuibacter</taxon>
    </lineage>
</organism>
<reference evidence="2 3" key="1">
    <citation type="submission" date="2018-08" db="EMBL/GenBank/DDBJ databases">
        <title>Chitinophagaceae sp. K23C18032701, a novel bacterium isolated from forest soil.</title>
        <authorList>
            <person name="Wang C."/>
        </authorList>
    </citation>
    <scope>NUCLEOTIDE SEQUENCE [LARGE SCALE GENOMIC DNA]</scope>
    <source>
        <strain evidence="2 3">K23C18032701</strain>
    </source>
</reference>
<dbReference type="CDD" id="cd04301">
    <property type="entry name" value="NAT_SF"/>
    <property type="match status" value="1"/>
</dbReference>
<keyword evidence="2" id="KW-0808">Transferase</keyword>
<dbReference type="SUPFAM" id="SSF55729">
    <property type="entry name" value="Acyl-CoA N-acyltransferases (Nat)"/>
    <property type="match status" value="1"/>
</dbReference>
<dbReference type="Pfam" id="PF13673">
    <property type="entry name" value="Acetyltransf_10"/>
    <property type="match status" value="1"/>
</dbReference>
<dbReference type="PANTHER" id="PTHR43233">
    <property type="entry name" value="FAMILY N-ACETYLTRANSFERASE, PUTATIVE (AFU_ORTHOLOGUE AFUA_6G03350)-RELATED"/>
    <property type="match status" value="1"/>
</dbReference>
<dbReference type="Proteomes" id="UP000261284">
    <property type="component" value="Unassembled WGS sequence"/>
</dbReference>
<dbReference type="PROSITE" id="PS51186">
    <property type="entry name" value="GNAT"/>
    <property type="match status" value="1"/>
</dbReference>
<dbReference type="RefSeq" id="WP_116849147.1">
    <property type="nucleotide sequence ID" value="NZ_QTJU01000010.1"/>
</dbReference>
<protein>
    <submittedName>
        <fullName evidence="2">N-acetyltransferase</fullName>
    </submittedName>
</protein>
<dbReference type="AlphaFoldDB" id="A0A3E1NE78"/>
<dbReference type="EMBL" id="QTJU01000010">
    <property type="protein sequence ID" value="RFM26275.1"/>
    <property type="molecule type" value="Genomic_DNA"/>
</dbReference>
<name>A0A3E1NE78_9BACT</name>
<evidence type="ECO:0000259" key="1">
    <source>
        <dbReference type="PROSITE" id="PS51186"/>
    </source>
</evidence>
<dbReference type="OrthoDB" id="9775804at2"/>
<keyword evidence="3" id="KW-1185">Reference proteome</keyword>
<dbReference type="InterPro" id="IPR016181">
    <property type="entry name" value="Acyl_CoA_acyltransferase"/>
</dbReference>
<proteinExistence type="predicted"/>
<accession>A0A3E1NE78</accession>